<sequence>MSMRVEAMHHSAAGMRKQQRLSSHNDRCPLLNP</sequence>
<accession>A0A0A8Z3Y1</accession>
<feature type="region of interest" description="Disordered" evidence="1">
    <location>
        <begin position="1"/>
        <end position="33"/>
    </location>
</feature>
<name>A0A0A8Z3Y1_ARUDO</name>
<reference evidence="2" key="2">
    <citation type="journal article" date="2015" name="Data Brief">
        <title>Shoot transcriptome of the giant reed, Arundo donax.</title>
        <authorList>
            <person name="Barrero R.A."/>
            <person name="Guerrero F.D."/>
            <person name="Moolhuijzen P."/>
            <person name="Goolsby J.A."/>
            <person name="Tidwell J."/>
            <person name="Bellgard S.E."/>
            <person name="Bellgard M.I."/>
        </authorList>
    </citation>
    <scope>NUCLEOTIDE SEQUENCE</scope>
    <source>
        <tissue evidence="2">Shoot tissue taken approximately 20 cm above the soil surface</tissue>
    </source>
</reference>
<evidence type="ECO:0000313" key="2">
    <source>
        <dbReference type="EMBL" id="JAD33506.1"/>
    </source>
</evidence>
<protein>
    <submittedName>
        <fullName evidence="2">Uncharacterized protein</fullName>
    </submittedName>
</protein>
<dbReference type="EMBL" id="GBRH01264389">
    <property type="protein sequence ID" value="JAD33506.1"/>
    <property type="molecule type" value="Transcribed_RNA"/>
</dbReference>
<reference evidence="2" key="1">
    <citation type="submission" date="2014-09" db="EMBL/GenBank/DDBJ databases">
        <authorList>
            <person name="Magalhaes I.L.F."/>
            <person name="Oliveira U."/>
            <person name="Santos F.R."/>
            <person name="Vidigal T.H.D.A."/>
            <person name="Brescovit A.D."/>
            <person name="Santos A.J."/>
        </authorList>
    </citation>
    <scope>NUCLEOTIDE SEQUENCE</scope>
    <source>
        <tissue evidence="2">Shoot tissue taken approximately 20 cm above the soil surface</tissue>
    </source>
</reference>
<organism evidence="2">
    <name type="scientific">Arundo donax</name>
    <name type="common">Giant reed</name>
    <name type="synonym">Donax arundinaceus</name>
    <dbReference type="NCBI Taxonomy" id="35708"/>
    <lineage>
        <taxon>Eukaryota</taxon>
        <taxon>Viridiplantae</taxon>
        <taxon>Streptophyta</taxon>
        <taxon>Embryophyta</taxon>
        <taxon>Tracheophyta</taxon>
        <taxon>Spermatophyta</taxon>
        <taxon>Magnoliopsida</taxon>
        <taxon>Liliopsida</taxon>
        <taxon>Poales</taxon>
        <taxon>Poaceae</taxon>
        <taxon>PACMAD clade</taxon>
        <taxon>Arundinoideae</taxon>
        <taxon>Arundineae</taxon>
        <taxon>Arundo</taxon>
    </lineage>
</organism>
<dbReference type="AlphaFoldDB" id="A0A0A8Z3Y1"/>
<proteinExistence type="predicted"/>
<evidence type="ECO:0000256" key="1">
    <source>
        <dbReference type="SAM" id="MobiDB-lite"/>
    </source>
</evidence>